<dbReference type="PANTHER" id="PTHR11786">
    <property type="entry name" value="N-HYDROXYARYLAMINE O-ACETYLTRANSFERASE"/>
    <property type="match status" value="1"/>
</dbReference>
<organism evidence="4 5">
    <name type="scientific">Talaromyces rugulosus</name>
    <name type="common">Penicillium rugulosum</name>
    <dbReference type="NCBI Taxonomy" id="121627"/>
    <lineage>
        <taxon>Eukaryota</taxon>
        <taxon>Fungi</taxon>
        <taxon>Dikarya</taxon>
        <taxon>Ascomycota</taxon>
        <taxon>Pezizomycotina</taxon>
        <taxon>Eurotiomycetes</taxon>
        <taxon>Eurotiomycetidae</taxon>
        <taxon>Eurotiales</taxon>
        <taxon>Trichocomaceae</taxon>
        <taxon>Talaromyces</taxon>
        <taxon>Talaromyces sect. Islandici</taxon>
    </lineage>
</organism>
<dbReference type="EMBL" id="CP055900">
    <property type="protein sequence ID" value="QKX58578.1"/>
    <property type="molecule type" value="Genomic_DNA"/>
</dbReference>
<dbReference type="RefSeq" id="XP_035344756.1">
    <property type="nucleotide sequence ID" value="XM_035488863.1"/>
</dbReference>
<evidence type="ECO:0000256" key="2">
    <source>
        <dbReference type="RuleBase" id="RU003452"/>
    </source>
</evidence>
<keyword evidence="5" id="KW-1185">Reference proteome</keyword>
<dbReference type="AlphaFoldDB" id="A0A7H8QY28"/>
<dbReference type="InterPro" id="IPR053710">
    <property type="entry name" value="Arylamine_NAT_domain_sf"/>
</dbReference>
<accession>A0A7H8QY28</accession>
<feature type="region of interest" description="Disordered" evidence="3">
    <location>
        <begin position="311"/>
        <end position="336"/>
    </location>
</feature>
<protein>
    <submittedName>
        <fullName evidence="4">Uncharacterized protein</fullName>
    </submittedName>
</protein>
<proteinExistence type="inferred from homology"/>
<reference evidence="5" key="1">
    <citation type="submission" date="2020-06" db="EMBL/GenBank/DDBJ databases">
        <title>A chromosome-scale genome assembly of Talaromyces rugulosus W13939.</title>
        <authorList>
            <person name="Wang B."/>
            <person name="Guo L."/>
            <person name="Ye K."/>
            <person name="Wang L."/>
        </authorList>
    </citation>
    <scope>NUCLEOTIDE SEQUENCE [LARGE SCALE GENOMIC DNA]</scope>
    <source>
        <strain evidence="5">W13939</strain>
    </source>
</reference>
<dbReference type="Gene3D" id="3.30.2140.20">
    <property type="match status" value="1"/>
</dbReference>
<dbReference type="Proteomes" id="UP000509510">
    <property type="component" value="Chromosome III"/>
</dbReference>
<dbReference type="KEGG" id="trg:TRUGW13939_05703"/>
<dbReference type="InterPro" id="IPR001447">
    <property type="entry name" value="Arylamine_N-AcTrfase"/>
</dbReference>
<keyword evidence="2" id="KW-0808">Transferase</keyword>
<name>A0A7H8QY28_TALRU</name>
<dbReference type="SUPFAM" id="SSF54001">
    <property type="entry name" value="Cysteine proteinases"/>
    <property type="match status" value="1"/>
</dbReference>
<dbReference type="GO" id="GO:0016407">
    <property type="term" value="F:acetyltransferase activity"/>
    <property type="evidence" value="ECO:0007669"/>
    <property type="project" value="InterPro"/>
</dbReference>
<gene>
    <name evidence="4" type="ORF">TRUGW13939_05703</name>
</gene>
<dbReference type="PANTHER" id="PTHR11786:SF0">
    <property type="entry name" value="ARYLAMINE N-ACETYLTRANSFERASE 4-RELATED"/>
    <property type="match status" value="1"/>
</dbReference>
<evidence type="ECO:0000313" key="5">
    <source>
        <dbReference type="Proteomes" id="UP000509510"/>
    </source>
</evidence>
<evidence type="ECO:0000256" key="3">
    <source>
        <dbReference type="SAM" id="MobiDB-lite"/>
    </source>
</evidence>
<sequence length="336" mass="38419">MAYSPQHVKVYFDRINLPHEVRRKFMLPAGGIDSLDALTTLLHHQLAGVPFENTVLHYTPDRLLTLTPKYVYNKVVGRGHGGMCFQVTRMFYEILVALGYDAFPTCARLNVNTSAAAVGKDPTKPSFGDWSHMITIVTIDGQKYLVDSNFGPNAPIYPVPLKDGHEFDDLDGRRGRIISDTLPRTKSNDFKYWHIQFRNSAKDPWVTSYAFTEMEFLEGDYTAIERGIRTNKRSWFLYKVMAFRFVLDEETKKPAGWILLWENQLRKRIHGKFQTRTVHSESERIDVLEEEFGIVLDDDEKKEILGTCGYLQPTPVAKPKQKGHGSGSVSQEKAKL</sequence>
<feature type="compositionally biased region" description="Polar residues" evidence="3">
    <location>
        <begin position="327"/>
        <end position="336"/>
    </location>
</feature>
<evidence type="ECO:0000256" key="1">
    <source>
        <dbReference type="ARBA" id="ARBA00006547"/>
    </source>
</evidence>
<dbReference type="Pfam" id="PF00797">
    <property type="entry name" value="Acetyltransf_2"/>
    <property type="match status" value="1"/>
</dbReference>
<evidence type="ECO:0000313" key="4">
    <source>
        <dbReference type="EMBL" id="QKX58578.1"/>
    </source>
</evidence>
<keyword evidence="2" id="KW-0012">Acyltransferase</keyword>
<dbReference type="GeneID" id="55993200"/>
<dbReference type="InterPro" id="IPR038765">
    <property type="entry name" value="Papain-like_cys_pep_sf"/>
</dbReference>
<comment type="similarity">
    <text evidence="1 2">Belongs to the arylamine N-acetyltransferase family.</text>
</comment>
<dbReference type="PRINTS" id="PR01543">
    <property type="entry name" value="ANATRNSFRASE"/>
</dbReference>
<dbReference type="OrthoDB" id="10260017at2759"/>